<evidence type="ECO:0000313" key="3">
    <source>
        <dbReference type="EMBL" id="ABJ05294.1"/>
    </source>
</evidence>
<name>Q07RZ0_RHOP5</name>
<dbReference type="Pfam" id="PF02954">
    <property type="entry name" value="HTH_8"/>
    <property type="match status" value="1"/>
</dbReference>
<dbReference type="PRINTS" id="PR01590">
    <property type="entry name" value="HTHFIS"/>
</dbReference>
<dbReference type="KEGG" id="rpe:RPE_1342"/>
<dbReference type="InterPro" id="IPR035965">
    <property type="entry name" value="PAS-like_dom_sf"/>
</dbReference>
<dbReference type="NCBIfam" id="TIGR02040">
    <property type="entry name" value="PpsR-CrtJ"/>
    <property type="match status" value="1"/>
</dbReference>
<dbReference type="STRING" id="316055.RPE_1342"/>
<dbReference type="Gene3D" id="1.20.5.430">
    <property type="match status" value="1"/>
</dbReference>
<evidence type="ECO:0000259" key="2">
    <source>
        <dbReference type="SMART" id="SM00091"/>
    </source>
</evidence>
<evidence type="ECO:0000256" key="1">
    <source>
        <dbReference type="SAM" id="MobiDB-lite"/>
    </source>
</evidence>
<dbReference type="NCBIfam" id="TIGR00229">
    <property type="entry name" value="sensory_box"/>
    <property type="match status" value="1"/>
</dbReference>
<dbReference type="eggNOG" id="COG2204">
    <property type="taxonomic scope" value="Bacteria"/>
</dbReference>
<proteinExistence type="predicted"/>
<dbReference type="Gene3D" id="3.30.450.20">
    <property type="entry name" value="PAS domain"/>
    <property type="match status" value="2"/>
</dbReference>
<dbReference type="OrthoDB" id="5499170at2"/>
<feature type="compositionally biased region" description="Polar residues" evidence="1">
    <location>
        <begin position="10"/>
        <end position="25"/>
    </location>
</feature>
<dbReference type="AlphaFoldDB" id="Q07RZ0"/>
<dbReference type="SUPFAM" id="SSF46689">
    <property type="entry name" value="Homeodomain-like"/>
    <property type="match status" value="1"/>
</dbReference>
<dbReference type="Gene3D" id="1.10.10.60">
    <property type="entry name" value="Homeodomain-like"/>
    <property type="match status" value="1"/>
</dbReference>
<feature type="region of interest" description="Disordered" evidence="1">
    <location>
        <begin position="1"/>
        <end position="37"/>
    </location>
</feature>
<gene>
    <name evidence="3" type="ordered locus">RPE_1342</name>
</gene>
<dbReference type="HOGENOM" id="CLU_562490_0_0_5"/>
<feature type="domain" description="PAS" evidence="2">
    <location>
        <begin position="284"/>
        <end position="353"/>
    </location>
</feature>
<dbReference type="InterPro" id="IPR009057">
    <property type="entry name" value="Homeodomain-like_sf"/>
</dbReference>
<protein>
    <submittedName>
        <fullName evidence="3">Putative PAS/PAC sensor protein</fullName>
    </submittedName>
</protein>
<dbReference type="InterPro" id="IPR000014">
    <property type="entry name" value="PAS"/>
</dbReference>
<feature type="domain" description="PAS" evidence="2">
    <location>
        <begin position="164"/>
        <end position="234"/>
    </location>
</feature>
<dbReference type="GO" id="GO:0043565">
    <property type="term" value="F:sequence-specific DNA binding"/>
    <property type="evidence" value="ECO:0007669"/>
    <property type="project" value="InterPro"/>
</dbReference>
<dbReference type="InterPro" id="IPR002197">
    <property type="entry name" value="HTH_Fis"/>
</dbReference>
<accession>Q07RZ0</accession>
<sequence length="486" mass="52556">MPTDNCDLKLTSSGAGTVPATTLSETLPEAAPPSGGQPPDVTLLLDMDGVIRDATVSPSMARERLEGWVGQAWVDVAGHISGDKIQRMMDDARNRGISAFRQIDQRFPSGLELPMEFTTMVLGDRTGMLVIGKSVQAVAELNARLIAAQQAIERDHWRLREVETRYRLVFDGSNEAVVILDTVDFRILEANAAALQLLGSTNRPNTALVGRNILLDVAAADRDAVHAMLVRVRERGKALGIVVHFGPDAKPWMLRGSMLPSDAGQVLLLHFTSALRPIAGPEQATIKALFDQIPDGFVALDSSGIIRHANPAFLDLVQVGSKAKVIGASLERWLSAPGADFTALLAQLKRHATVRLFRTTLRGELGTESEVEISAVKDNDPGAHNLIGVLLRDVSRRIAEPETGDLLRAALGPVGAQLGKSSLRKLVKQAVSIVEQHYVKEALELARGNRTATAELLGLSRQSLYAKLNRYGLDDREPAAQEISED</sequence>
<dbReference type="InterPro" id="IPR011785">
    <property type="entry name" value="Tscrpt_reg_PpsR-CrtJ"/>
</dbReference>
<dbReference type="CDD" id="cd00130">
    <property type="entry name" value="PAS"/>
    <property type="match status" value="2"/>
</dbReference>
<organism evidence="3">
    <name type="scientific">Rhodopseudomonas palustris (strain BisA53)</name>
    <dbReference type="NCBI Taxonomy" id="316055"/>
    <lineage>
        <taxon>Bacteria</taxon>
        <taxon>Pseudomonadati</taxon>
        <taxon>Pseudomonadota</taxon>
        <taxon>Alphaproteobacteria</taxon>
        <taxon>Hyphomicrobiales</taxon>
        <taxon>Nitrobacteraceae</taxon>
        <taxon>Rhodopseudomonas</taxon>
    </lineage>
</organism>
<dbReference type="Pfam" id="PF13188">
    <property type="entry name" value="PAS_8"/>
    <property type="match status" value="2"/>
</dbReference>
<dbReference type="SMART" id="SM00091">
    <property type="entry name" value="PAS"/>
    <property type="match status" value="2"/>
</dbReference>
<dbReference type="SUPFAM" id="SSF55785">
    <property type="entry name" value="PYP-like sensor domain (PAS domain)"/>
    <property type="match status" value="2"/>
</dbReference>
<reference evidence="3" key="1">
    <citation type="submission" date="2006-09" db="EMBL/GenBank/DDBJ databases">
        <title>Complete sequence of Rhodopseudomonas palustris BisA53.</title>
        <authorList>
            <consortium name="US DOE Joint Genome Institute"/>
            <person name="Copeland A."/>
            <person name="Lucas S."/>
            <person name="Lapidus A."/>
            <person name="Barry K."/>
            <person name="Detter J.C."/>
            <person name="Glavina del Rio T."/>
            <person name="Hammon N."/>
            <person name="Israni S."/>
            <person name="Dalin E."/>
            <person name="Tice H."/>
            <person name="Pitluck S."/>
            <person name="Chain P."/>
            <person name="Malfatti S."/>
            <person name="Shin M."/>
            <person name="Vergez L."/>
            <person name="Schmutz J."/>
            <person name="Larimer F."/>
            <person name="Land M."/>
            <person name="Hauser L."/>
            <person name="Pelletier D.A."/>
            <person name="Kyrpides N."/>
            <person name="Kim E."/>
            <person name="Harwood C.S."/>
            <person name="Oda Y."/>
            <person name="Richardson P."/>
        </authorList>
    </citation>
    <scope>NUCLEOTIDE SEQUENCE [LARGE SCALE GENOMIC DNA]</scope>
    <source>
        <strain evidence="3">BisA53</strain>
    </source>
</reference>
<dbReference type="EMBL" id="CP000463">
    <property type="protein sequence ID" value="ABJ05294.1"/>
    <property type="molecule type" value="Genomic_DNA"/>
</dbReference>